<proteinExistence type="predicted"/>
<protein>
    <recommendedName>
        <fullName evidence="1">Reverse transcriptase domain-containing protein</fullName>
    </recommendedName>
</protein>
<dbReference type="EnsemblMetazoa" id="Aqu2.1.11661_001">
    <property type="protein sequence ID" value="Aqu2.1.11661_001"/>
    <property type="gene ID" value="Aqu2.1.11661"/>
</dbReference>
<organism evidence="2">
    <name type="scientific">Amphimedon queenslandica</name>
    <name type="common">Sponge</name>
    <dbReference type="NCBI Taxonomy" id="400682"/>
    <lineage>
        <taxon>Eukaryota</taxon>
        <taxon>Metazoa</taxon>
        <taxon>Porifera</taxon>
        <taxon>Demospongiae</taxon>
        <taxon>Heteroscleromorpha</taxon>
        <taxon>Haplosclerida</taxon>
        <taxon>Niphatidae</taxon>
        <taxon>Amphimedon</taxon>
    </lineage>
</organism>
<dbReference type="InterPro" id="IPR000477">
    <property type="entry name" value="RT_dom"/>
</dbReference>
<accession>A0A1X7TAT6</accession>
<dbReference type="AlphaFoldDB" id="A0A1X7TAT6"/>
<evidence type="ECO:0000313" key="2">
    <source>
        <dbReference type="EnsemblMetazoa" id="Aqu2.1.11661_001"/>
    </source>
</evidence>
<reference evidence="2" key="1">
    <citation type="submission" date="2017-05" db="UniProtKB">
        <authorList>
            <consortium name="EnsemblMetazoa"/>
        </authorList>
    </citation>
    <scope>IDENTIFICATION</scope>
</reference>
<sequence length="90" mass="10358">MQHKWVLLHNGVKLSLHYLDDFIMVEGDVVAAEEAKRLLCFSFQKLGLPLEPSKLEGPSTCLTFLGFEVHTFNLQLCFLIKKLTRLIDRL</sequence>
<feature type="domain" description="Reverse transcriptase" evidence="1">
    <location>
        <begin position="1"/>
        <end position="69"/>
    </location>
</feature>
<dbReference type="PROSITE" id="PS50878">
    <property type="entry name" value="RT_POL"/>
    <property type="match status" value="1"/>
</dbReference>
<name>A0A1X7TAT6_AMPQE</name>
<dbReference type="InParanoid" id="A0A1X7TAT6"/>
<evidence type="ECO:0000259" key="1">
    <source>
        <dbReference type="PROSITE" id="PS50878"/>
    </source>
</evidence>